<comment type="caution">
    <text evidence="1">The sequence shown here is derived from an EMBL/GenBank/DDBJ whole genome shotgun (WGS) entry which is preliminary data.</text>
</comment>
<proteinExistence type="predicted"/>
<keyword evidence="2" id="KW-1185">Reference proteome</keyword>
<dbReference type="SUPFAM" id="SSF53474">
    <property type="entry name" value="alpha/beta-Hydrolases"/>
    <property type="match status" value="1"/>
</dbReference>
<name>A0A4R0ML68_9SPHI</name>
<dbReference type="GO" id="GO:0016787">
    <property type="term" value="F:hydrolase activity"/>
    <property type="evidence" value="ECO:0007669"/>
    <property type="project" value="UniProtKB-KW"/>
</dbReference>
<evidence type="ECO:0000313" key="1">
    <source>
        <dbReference type="EMBL" id="TCC87401.1"/>
    </source>
</evidence>
<dbReference type="RefSeq" id="WP_131611583.1">
    <property type="nucleotide sequence ID" value="NZ_SJSM01000023.1"/>
</dbReference>
<protein>
    <submittedName>
        <fullName evidence="1">Alpha/beta hydrolase</fullName>
    </submittedName>
</protein>
<gene>
    <name evidence="1" type="ORF">EZ444_22490</name>
</gene>
<sequence>MKFSKIARHLNANLDEIMAKRIYLISGLGADRRAFKKLVFPADFELVYLNWITPELGESLEAYAARLALKIDTSTPFFLIGLSFGGMLATEIAKKLNPVHTFLISSTPVFSGLPWYYKRAGNIRLQKMIPIALFKRINNIGLNFMGAKTQDERELLKQLIIDSDPSFIKWALTCILKWRNKERPSNLTHIHGTADIILPIRYHKPDITIKGGGHFMVYSNAKEVRDCIIREINKY</sequence>
<reference evidence="1 2" key="1">
    <citation type="submission" date="2019-02" db="EMBL/GenBank/DDBJ databases">
        <title>Pedobacter sp. RP-3-8 sp. nov., isolated from Arctic soil.</title>
        <authorList>
            <person name="Dahal R.H."/>
        </authorList>
    </citation>
    <scope>NUCLEOTIDE SEQUENCE [LARGE SCALE GENOMIC DNA]</scope>
    <source>
        <strain evidence="1 2">RP-3-8</strain>
    </source>
</reference>
<evidence type="ECO:0000313" key="2">
    <source>
        <dbReference type="Proteomes" id="UP000291117"/>
    </source>
</evidence>
<dbReference type="EMBL" id="SJSM01000023">
    <property type="protein sequence ID" value="TCC87401.1"/>
    <property type="molecule type" value="Genomic_DNA"/>
</dbReference>
<dbReference type="AlphaFoldDB" id="A0A4R0ML68"/>
<dbReference type="Proteomes" id="UP000291117">
    <property type="component" value="Unassembled WGS sequence"/>
</dbReference>
<accession>A0A4R0ML68</accession>
<organism evidence="1 2">
    <name type="scientific">Pedobacter hiemivivus</name>
    <dbReference type="NCBI Taxonomy" id="2530454"/>
    <lineage>
        <taxon>Bacteria</taxon>
        <taxon>Pseudomonadati</taxon>
        <taxon>Bacteroidota</taxon>
        <taxon>Sphingobacteriia</taxon>
        <taxon>Sphingobacteriales</taxon>
        <taxon>Sphingobacteriaceae</taxon>
        <taxon>Pedobacter</taxon>
    </lineage>
</organism>
<keyword evidence="1" id="KW-0378">Hydrolase</keyword>
<dbReference type="OrthoDB" id="659408at2"/>
<dbReference type="Gene3D" id="3.40.50.1820">
    <property type="entry name" value="alpha/beta hydrolase"/>
    <property type="match status" value="1"/>
</dbReference>
<dbReference type="InterPro" id="IPR029058">
    <property type="entry name" value="AB_hydrolase_fold"/>
</dbReference>